<reference evidence="3 5" key="2">
    <citation type="submission" date="2018-12" db="EMBL/GenBank/DDBJ databases">
        <title>Streptomyces griseoviridis F1-27 complete genome.</title>
        <authorList>
            <person name="Mariita R.M."/>
            <person name="Sello J.K."/>
        </authorList>
    </citation>
    <scope>NUCLEOTIDE SEQUENCE [LARGE SCALE GENOMIC DNA]</scope>
    <source>
        <strain evidence="3 5">F1-27</strain>
    </source>
</reference>
<evidence type="ECO:0000313" key="5">
    <source>
        <dbReference type="Proteomes" id="UP000271291"/>
    </source>
</evidence>
<gene>
    <name evidence="4" type="ORF">DDJ31_11645</name>
    <name evidence="3" type="ORF">ELQ87_27620</name>
</gene>
<dbReference type="Pfam" id="PF06912">
    <property type="entry name" value="DUF1275"/>
    <property type="match status" value="1"/>
</dbReference>
<keyword evidence="2" id="KW-0812">Transmembrane</keyword>
<feature type="transmembrane region" description="Helical" evidence="2">
    <location>
        <begin position="62"/>
        <end position="80"/>
    </location>
</feature>
<evidence type="ECO:0000256" key="2">
    <source>
        <dbReference type="SAM" id="Phobius"/>
    </source>
</evidence>
<accession>A0A3S9ZIP8</accession>
<dbReference type="EMBL" id="CP029078">
    <property type="protein sequence ID" value="QCN85577.1"/>
    <property type="molecule type" value="Genomic_DNA"/>
</dbReference>
<proteinExistence type="predicted"/>
<feature type="region of interest" description="Disordered" evidence="1">
    <location>
        <begin position="1"/>
        <end position="23"/>
    </location>
</feature>
<keyword evidence="2" id="KW-1133">Transmembrane helix</keyword>
<reference evidence="4 6" key="1">
    <citation type="submission" date="2018-04" db="EMBL/GenBank/DDBJ databases">
        <title>Complete genome sequences of Streptomyces griseoviridis K61 and characterization of antagonistic properties of biological control agents.</title>
        <authorList>
            <person name="Mariita R.M."/>
            <person name="Sello J.K."/>
        </authorList>
    </citation>
    <scope>NUCLEOTIDE SEQUENCE [LARGE SCALE GENOMIC DNA]</scope>
    <source>
        <strain evidence="4 6">K61</strain>
    </source>
</reference>
<dbReference type="PANTHER" id="PTHR37314:SF4">
    <property type="entry name" value="UPF0700 TRANSMEMBRANE PROTEIN YOAK"/>
    <property type="match status" value="1"/>
</dbReference>
<dbReference type="AlphaFoldDB" id="A0A3S9ZIP8"/>
<evidence type="ECO:0000256" key="1">
    <source>
        <dbReference type="SAM" id="MobiDB-lite"/>
    </source>
</evidence>
<dbReference type="EMBL" id="CP034687">
    <property type="protein sequence ID" value="AZS87578.1"/>
    <property type="molecule type" value="Genomic_DNA"/>
</dbReference>
<feature type="transmembrane region" description="Helical" evidence="2">
    <location>
        <begin position="199"/>
        <end position="217"/>
    </location>
</feature>
<dbReference type="OrthoDB" id="4272751at2"/>
<sequence>MSEQNSGPGDASEGERAAAPAAAPDPEARGVRLVVVLLALTVVSGLIDAVSYLGLGHVFTANMTGNVVVLGFAAAGAPGFSVPHTVTSLCFFLLGALVGGRVAATLGTGSRRAWTRRTLGAEAVLVGISALVAFLAPGARLTVYALIALTAFAMGLRNATVRKLGVPDLTTTVLTMTLTGLASDSRAGGGSGRRSPRRTASVVAMAAGAFLGAWLVVRHDLALPLLIAAVLSGVLALVASGRE</sequence>
<dbReference type="Proteomes" id="UP000271291">
    <property type="component" value="Chromosome"/>
</dbReference>
<feature type="transmembrane region" description="Helical" evidence="2">
    <location>
        <begin position="86"/>
        <end position="107"/>
    </location>
</feature>
<keyword evidence="2" id="KW-0472">Membrane</keyword>
<dbReference type="PANTHER" id="PTHR37314">
    <property type="entry name" value="SLR0142 PROTEIN"/>
    <property type="match status" value="1"/>
</dbReference>
<dbReference type="Proteomes" id="UP000501753">
    <property type="component" value="Chromosome"/>
</dbReference>
<dbReference type="RefSeq" id="WP_127180372.1">
    <property type="nucleotide sequence ID" value="NZ_CP029078.1"/>
</dbReference>
<protein>
    <submittedName>
        <fullName evidence="3">DUF1275 domain-containing protein</fullName>
    </submittedName>
</protein>
<feature type="transmembrane region" description="Helical" evidence="2">
    <location>
        <begin position="33"/>
        <end position="55"/>
    </location>
</feature>
<name>A0A3S9ZIP8_STRGD</name>
<organism evidence="3 5">
    <name type="scientific">Streptomyces griseoviridis</name>
    <dbReference type="NCBI Taxonomy" id="45398"/>
    <lineage>
        <taxon>Bacteria</taxon>
        <taxon>Bacillati</taxon>
        <taxon>Actinomycetota</taxon>
        <taxon>Actinomycetes</taxon>
        <taxon>Kitasatosporales</taxon>
        <taxon>Streptomycetaceae</taxon>
        <taxon>Streptomyces</taxon>
    </lineage>
</organism>
<dbReference type="KEGG" id="sgd:ELQ87_27620"/>
<evidence type="ECO:0000313" key="6">
    <source>
        <dbReference type="Proteomes" id="UP000501753"/>
    </source>
</evidence>
<evidence type="ECO:0000313" key="3">
    <source>
        <dbReference type="EMBL" id="AZS87578.1"/>
    </source>
</evidence>
<feature type="transmembrane region" description="Helical" evidence="2">
    <location>
        <begin position="119"/>
        <end position="136"/>
    </location>
</feature>
<evidence type="ECO:0000313" key="4">
    <source>
        <dbReference type="EMBL" id="QCN85577.1"/>
    </source>
</evidence>
<keyword evidence="6" id="KW-1185">Reference proteome</keyword>
<feature type="transmembrane region" description="Helical" evidence="2">
    <location>
        <begin position="142"/>
        <end position="159"/>
    </location>
</feature>
<dbReference type="InterPro" id="IPR010699">
    <property type="entry name" value="DUF1275"/>
</dbReference>
<feature type="transmembrane region" description="Helical" evidence="2">
    <location>
        <begin position="223"/>
        <end position="241"/>
    </location>
</feature>